<comment type="similarity">
    <text evidence="7">Belongs to the GlnD family.</text>
</comment>
<dbReference type="GO" id="GO:0008773">
    <property type="term" value="F:[protein-PII] uridylyltransferase activity"/>
    <property type="evidence" value="ECO:0007669"/>
    <property type="project" value="UniProtKB-EC"/>
</dbReference>
<feature type="domain" description="HD" evidence="9">
    <location>
        <begin position="439"/>
        <end position="561"/>
    </location>
</feature>
<dbReference type="CDD" id="cd04900">
    <property type="entry name" value="ACT_UUR-like_1"/>
    <property type="match status" value="1"/>
</dbReference>
<dbReference type="EC" id="2.7.7.59" evidence="7"/>
<evidence type="ECO:0000256" key="1">
    <source>
        <dbReference type="ARBA" id="ARBA00022679"/>
    </source>
</evidence>
<evidence type="ECO:0000256" key="6">
    <source>
        <dbReference type="ARBA" id="ARBA00023268"/>
    </source>
</evidence>
<dbReference type="Pfam" id="PF08335">
    <property type="entry name" value="GlnD_UR_UTase"/>
    <property type="match status" value="1"/>
</dbReference>
<reference evidence="10 11" key="1">
    <citation type="submission" date="2020-09" db="EMBL/GenBank/DDBJ databases">
        <title>Eikenella S3660 sp. nov., isolated from a throat swab.</title>
        <authorList>
            <person name="Buhl M."/>
        </authorList>
    </citation>
    <scope>NUCLEOTIDE SEQUENCE [LARGE SCALE GENOMIC DNA]</scope>
    <source>
        <strain evidence="10 11">S3360</strain>
    </source>
</reference>
<dbReference type="CDD" id="cd00077">
    <property type="entry name" value="HDc"/>
    <property type="match status" value="1"/>
</dbReference>
<sequence>MPQTVHTLAQELAGRKQQIIADYRAHRNPQRFFADYGAALSQTVVALWRRMLPTQERHPLALMALGGFGRGEMYPFSDVDLGIAAAGQLNEAQQQKVEEWLQALWDMGLSPSLKTGSVAELCAGAAEDLTGDTSLLEARLLDGSAEVFERLRRELDIQRNPAAFAEGKLLELQQRHLKAQAGSSLEPNLKTCPGGLRDIHTMLWLARVQGMAPQLQQLARQRILTRTEMDMLRRSHRRLACIRIELHLAAGKPQEQLRFDLQPQVALALGFDDESKQRRSERLMHSLYRAVKTVKQLGGILLPMLRGRIYSPLPRVVHDLDEHYFQVNNLIAVRDKTLFRREPQHIFKILERWQQHSDLSGLAPETLRAWWQAVQQEMDGRFYADEANRRRFVGFFRHGGGLTHLLRFLNLYGVLARYLPEWGKIVGLLQHDLFHVYPVDDHILMVVRNMRRLALEAHSHELPFASALMHGFPRQPILYLAALFHDIAKGRGGDHAELGREDARRFAADHFLSAEEADLLEWLVGSHLLMSLTAQKEDIQDPAVVAAFCRQVQTPERLTALYLLTVADMRGTNPKIWNAWKASLLESLFRSALQYFGGETPSRDMAVSRRQQKARQALADAGAGEAECRRLWQQLGQAYFVRHSADIILWHLPFLAADAEAPQAHIRELPEAGGLQVMVLMPNRDRLFAGLCRLFGRHQLGILAAHAYVTAHQYILDTFVLQLPANCLPGDIRRISGRLQQALDKFVRSPPAAAAEPAPRVLSRRLRHLPIAPRITLSAEESPGEYTLEIITANRAFLLADIADVLSQLNISLSYAAIATFDERVEDSFLIRHPQLADTAFQLKLEQMLLERIGS</sequence>
<evidence type="ECO:0000256" key="5">
    <source>
        <dbReference type="ARBA" id="ARBA00022842"/>
    </source>
</evidence>
<comment type="catalytic activity">
    <reaction evidence="7">
        <text>[protein-PII]-uridylyl-L-tyrosine + H2O = [protein-PII]-L-tyrosine + UMP + H(+)</text>
        <dbReference type="Rhea" id="RHEA:48600"/>
        <dbReference type="Rhea" id="RHEA-COMP:12147"/>
        <dbReference type="Rhea" id="RHEA-COMP:12148"/>
        <dbReference type="ChEBI" id="CHEBI:15377"/>
        <dbReference type="ChEBI" id="CHEBI:15378"/>
        <dbReference type="ChEBI" id="CHEBI:46858"/>
        <dbReference type="ChEBI" id="CHEBI:57865"/>
        <dbReference type="ChEBI" id="CHEBI:90602"/>
    </reaction>
</comment>
<organism evidence="10 11">
    <name type="scientific">Eikenella glucosivorans</name>
    <dbReference type="NCBI Taxonomy" id="2766967"/>
    <lineage>
        <taxon>Bacteria</taxon>
        <taxon>Pseudomonadati</taxon>
        <taxon>Pseudomonadota</taxon>
        <taxon>Betaproteobacteria</taxon>
        <taxon>Neisseriales</taxon>
        <taxon>Neisseriaceae</taxon>
        <taxon>Eikenella</taxon>
    </lineage>
</organism>
<dbReference type="NCBIfam" id="TIGR01693">
    <property type="entry name" value="UTase_glnD"/>
    <property type="match status" value="1"/>
</dbReference>
<name>A0ABS0NC59_9NEIS</name>
<dbReference type="SUPFAM" id="SSF55021">
    <property type="entry name" value="ACT-like"/>
    <property type="match status" value="2"/>
</dbReference>
<dbReference type="PROSITE" id="PS51831">
    <property type="entry name" value="HD"/>
    <property type="match status" value="1"/>
</dbReference>
<gene>
    <name evidence="7 10" type="primary">glnD</name>
    <name evidence="10" type="ORF">H9Q10_09470</name>
</gene>
<dbReference type="PIRSF" id="PIRSF006288">
    <property type="entry name" value="PII_uridyltransf"/>
    <property type="match status" value="1"/>
</dbReference>
<comment type="caution">
    <text evidence="7">Lacks conserved residue(s) required for the propagation of feature annotation.</text>
</comment>
<keyword evidence="2 7" id="KW-0548">Nucleotidyltransferase</keyword>
<evidence type="ECO:0000259" key="9">
    <source>
        <dbReference type="PROSITE" id="PS51831"/>
    </source>
</evidence>
<evidence type="ECO:0000256" key="3">
    <source>
        <dbReference type="ARBA" id="ARBA00022737"/>
    </source>
</evidence>
<keyword evidence="11" id="KW-1185">Reference proteome</keyword>
<evidence type="ECO:0000256" key="2">
    <source>
        <dbReference type="ARBA" id="ARBA00022695"/>
    </source>
</evidence>
<feature type="domain" description="ACT" evidence="8">
    <location>
        <begin position="676"/>
        <end position="760"/>
    </location>
</feature>
<dbReference type="InterPro" id="IPR003607">
    <property type="entry name" value="HD/PDEase_dom"/>
</dbReference>
<dbReference type="EC" id="3.1.4.-" evidence="7"/>
<keyword evidence="3" id="KW-0677">Repeat</keyword>
<evidence type="ECO:0000259" key="8">
    <source>
        <dbReference type="PROSITE" id="PS51671"/>
    </source>
</evidence>
<evidence type="ECO:0000313" key="11">
    <source>
        <dbReference type="Proteomes" id="UP000768471"/>
    </source>
</evidence>
<dbReference type="Proteomes" id="UP000768471">
    <property type="component" value="Unassembled WGS sequence"/>
</dbReference>
<dbReference type="PANTHER" id="PTHR47320:SF1">
    <property type="entry name" value="BIFUNCTIONAL URIDYLYLTRANSFERASE_URIDYLYL-REMOVING ENZYME"/>
    <property type="match status" value="1"/>
</dbReference>
<dbReference type="RefSeq" id="WP_197903722.1">
    <property type="nucleotide sequence ID" value="NZ_JACSGR010000007.1"/>
</dbReference>
<dbReference type="InterPro" id="IPR043519">
    <property type="entry name" value="NT_sf"/>
</dbReference>
<proteinExistence type="inferred from homology"/>
<evidence type="ECO:0000313" key="10">
    <source>
        <dbReference type="EMBL" id="MBH5329893.1"/>
    </source>
</evidence>
<comment type="domain">
    <text evidence="7">Has four distinct domains: an N-terminal nucleotidyltransferase (NT) domain responsible for UTase activity, a central HD domain that encodes UR activity, and two C-terminal ACT domains that seem to have a role in glutamine sensing.</text>
</comment>
<dbReference type="InterPro" id="IPR045865">
    <property type="entry name" value="ACT-like_dom_sf"/>
</dbReference>
<keyword evidence="6 7" id="KW-0511">Multifunctional enzyme</keyword>
<dbReference type="SUPFAM" id="SSF81593">
    <property type="entry name" value="Nucleotidyltransferase substrate binding subunit/domain"/>
    <property type="match status" value="1"/>
</dbReference>
<feature type="domain" description="ACT" evidence="8">
    <location>
        <begin position="787"/>
        <end position="855"/>
    </location>
</feature>
<dbReference type="EMBL" id="JACSGR010000007">
    <property type="protein sequence ID" value="MBH5329893.1"/>
    <property type="molecule type" value="Genomic_DNA"/>
</dbReference>
<dbReference type="PROSITE" id="PS51671">
    <property type="entry name" value="ACT"/>
    <property type="match status" value="2"/>
</dbReference>
<comment type="activity regulation">
    <text evidence="7">Uridylyltransferase (UTase) activity is inhibited by glutamine, while glutamine activates uridylyl-removing (UR) activity.</text>
</comment>
<dbReference type="InterPro" id="IPR013546">
    <property type="entry name" value="PII_UdlTrfase/GS_AdlTrfase"/>
</dbReference>
<keyword evidence="4 7" id="KW-0378">Hydrolase</keyword>
<dbReference type="HAMAP" id="MF_00277">
    <property type="entry name" value="PII_uridylyl_transf"/>
    <property type="match status" value="1"/>
</dbReference>
<dbReference type="CDD" id="cd05401">
    <property type="entry name" value="NT_GlnE_GlnD_like"/>
    <property type="match status" value="1"/>
</dbReference>
<dbReference type="Gene3D" id="1.10.3210.10">
    <property type="entry name" value="Hypothetical protein af1432"/>
    <property type="match status" value="1"/>
</dbReference>
<dbReference type="SUPFAM" id="SSF109604">
    <property type="entry name" value="HD-domain/PDEase-like"/>
    <property type="match status" value="1"/>
</dbReference>
<evidence type="ECO:0000256" key="7">
    <source>
        <dbReference type="HAMAP-Rule" id="MF_00277"/>
    </source>
</evidence>
<dbReference type="SUPFAM" id="SSF81301">
    <property type="entry name" value="Nucleotidyltransferase"/>
    <property type="match status" value="1"/>
</dbReference>
<dbReference type="SMART" id="SM00471">
    <property type="entry name" value="HDc"/>
    <property type="match status" value="1"/>
</dbReference>
<comment type="catalytic activity">
    <reaction evidence="7">
        <text>[protein-PII]-L-tyrosine + UTP = [protein-PII]-uridylyl-L-tyrosine + diphosphate</text>
        <dbReference type="Rhea" id="RHEA:13673"/>
        <dbReference type="Rhea" id="RHEA-COMP:12147"/>
        <dbReference type="Rhea" id="RHEA-COMP:12148"/>
        <dbReference type="ChEBI" id="CHEBI:33019"/>
        <dbReference type="ChEBI" id="CHEBI:46398"/>
        <dbReference type="ChEBI" id="CHEBI:46858"/>
        <dbReference type="ChEBI" id="CHEBI:90602"/>
        <dbReference type="EC" id="2.7.7.59"/>
    </reaction>
</comment>
<dbReference type="InterPro" id="IPR010043">
    <property type="entry name" value="UTase/UR"/>
</dbReference>
<dbReference type="InterPro" id="IPR002912">
    <property type="entry name" value="ACT_dom"/>
</dbReference>
<comment type="function">
    <text evidence="7">Modifies, by uridylylation and deuridylylation, the PII regulatory proteins (GlnB and homologs), in response to the nitrogen status of the cell that GlnD senses through the glutamine level. Under low glutamine levels, catalyzes the conversion of the PII proteins and UTP to PII-UMP and PPi, while under higher glutamine levels, GlnD hydrolyzes PII-UMP to PII and UMP (deuridylylation). Thus, controls uridylylation state and activity of the PII proteins, and plays an important role in the regulation of nitrogen metabolism.</text>
</comment>
<evidence type="ECO:0000256" key="4">
    <source>
        <dbReference type="ARBA" id="ARBA00022801"/>
    </source>
</evidence>
<feature type="region of interest" description="Uridylyltransferase" evidence="7">
    <location>
        <begin position="1"/>
        <end position="319"/>
    </location>
</feature>
<dbReference type="Pfam" id="PF01966">
    <property type="entry name" value="HD"/>
    <property type="match status" value="1"/>
</dbReference>
<comment type="caution">
    <text evidence="10">The sequence shown here is derived from an EMBL/GenBank/DDBJ whole genome shotgun (WGS) entry which is preliminary data.</text>
</comment>
<keyword evidence="1 7" id="KW-0808">Transferase</keyword>
<comment type="cofactor">
    <cofactor evidence="7">
        <name>Mg(2+)</name>
        <dbReference type="ChEBI" id="CHEBI:18420"/>
    </cofactor>
</comment>
<protein>
    <recommendedName>
        <fullName evidence="7">Bifunctional uridylyltransferase/uridylyl-removing enzyme</fullName>
        <shortName evidence="7">UTase/UR</shortName>
    </recommendedName>
    <alternativeName>
        <fullName evidence="7">Bifunctional [protein-PII] modification enzyme</fullName>
    </alternativeName>
    <alternativeName>
        <fullName evidence="7">Bifunctional nitrogen sensor protein</fullName>
    </alternativeName>
    <domain>
        <recommendedName>
            <fullName evidence="7">[Protein-PII] uridylyltransferase</fullName>
            <shortName evidence="7">PII uridylyltransferase</shortName>
            <shortName evidence="7">UTase</shortName>
            <ecNumber evidence="7">2.7.7.59</ecNumber>
        </recommendedName>
    </domain>
    <domain>
        <recommendedName>
            <fullName evidence="7">[Protein-PII]-UMP uridylyl-removing enzyme</fullName>
            <shortName evidence="7">UR</shortName>
            <ecNumber evidence="7">3.1.4.-</ecNumber>
        </recommendedName>
    </domain>
</protein>
<dbReference type="InterPro" id="IPR006674">
    <property type="entry name" value="HD_domain"/>
</dbReference>
<dbReference type="PANTHER" id="PTHR47320">
    <property type="entry name" value="BIFUNCTIONAL URIDYLYLTRANSFERASE/URIDYLYL-REMOVING ENZYME"/>
    <property type="match status" value="1"/>
</dbReference>
<accession>A0ABS0NC59</accession>
<keyword evidence="5 7" id="KW-0460">Magnesium</keyword>